<protein>
    <submittedName>
        <fullName evidence="2">Uncharacterized protein</fullName>
    </submittedName>
</protein>
<proteinExistence type="predicted"/>
<reference evidence="2 3" key="1">
    <citation type="journal article" date="2016" name="Mol. Biol. Evol.">
        <title>Comparative Genomics of Early-Diverging Mushroom-Forming Fungi Provides Insights into the Origins of Lignocellulose Decay Capabilities.</title>
        <authorList>
            <person name="Nagy L.G."/>
            <person name="Riley R."/>
            <person name="Tritt A."/>
            <person name="Adam C."/>
            <person name="Daum C."/>
            <person name="Floudas D."/>
            <person name="Sun H."/>
            <person name="Yadav J.S."/>
            <person name="Pangilinan J."/>
            <person name="Larsson K.H."/>
            <person name="Matsuura K."/>
            <person name="Barry K."/>
            <person name="Labutti K."/>
            <person name="Kuo R."/>
            <person name="Ohm R.A."/>
            <person name="Bhattacharya S.S."/>
            <person name="Shirouzu T."/>
            <person name="Yoshinaga Y."/>
            <person name="Martin F.M."/>
            <person name="Grigoriev I.V."/>
            <person name="Hibbett D.S."/>
        </authorList>
    </citation>
    <scope>NUCLEOTIDE SEQUENCE [LARGE SCALE GENOMIC DNA]</scope>
    <source>
        <strain evidence="2 3">TUFC12733</strain>
    </source>
</reference>
<gene>
    <name evidence="2" type="ORF">CALVIDRAFT_537867</name>
</gene>
<accession>A0A167LAH0</accession>
<feature type="region of interest" description="Disordered" evidence="1">
    <location>
        <begin position="1"/>
        <end position="64"/>
    </location>
</feature>
<dbReference type="AlphaFoldDB" id="A0A167LAH0"/>
<sequence>MADLGIPYNSPYRGRGGGGQQRGFSPFRGAFTPPGGRGRGKRGGGLGYRQAPEDDRGYEWARPIGGGGRGAGFVSRERERDPRDRPLLKPVLFVRAGTLFEDRDDLLKAEVQDAGARLSPPSLLRCRTLTVW</sequence>
<evidence type="ECO:0000256" key="1">
    <source>
        <dbReference type="SAM" id="MobiDB-lite"/>
    </source>
</evidence>
<name>A0A167LAH0_CALVF</name>
<evidence type="ECO:0000313" key="3">
    <source>
        <dbReference type="Proteomes" id="UP000076738"/>
    </source>
</evidence>
<dbReference type="Proteomes" id="UP000076738">
    <property type="component" value="Unassembled WGS sequence"/>
</dbReference>
<dbReference type="EMBL" id="KV417288">
    <property type="protein sequence ID" value="KZO95489.1"/>
    <property type="molecule type" value="Genomic_DNA"/>
</dbReference>
<keyword evidence="3" id="KW-1185">Reference proteome</keyword>
<evidence type="ECO:0000313" key="2">
    <source>
        <dbReference type="EMBL" id="KZO95489.1"/>
    </source>
</evidence>
<organism evidence="2 3">
    <name type="scientific">Calocera viscosa (strain TUFC12733)</name>
    <dbReference type="NCBI Taxonomy" id="1330018"/>
    <lineage>
        <taxon>Eukaryota</taxon>
        <taxon>Fungi</taxon>
        <taxon>Dikarya</taxon>
        <taxon>Basidiomycota</taxon>
        <taxon>Agaricomycotina</taxon>
        <taxon>Dacrymycetes</taxon>
        <taxon>Dacrymycetales</taxon>
        <taxon>Dacrymycetaceae</taxon>
        <taxon>Calocera</taxon>
    </lineage>
</organism>